<dbReference type="SMART" id="SM00852">
    <property type="entry name" value="MoCF_biosynth"/>
    <property type="match status" value="1"/>
</dbReference>
<dbReference type="SUPFAM" id="SSF53218">
    <property type="entry name" value="Molybdenum cofactor biosynthesis proteins"/>
    <property type="match status" value="1"/>
</dbReference>
<dbReference type="PANTHER" id="PTHR13939:SF0">
    <property type="entry name" value="NMN AMIDOHYDROLASE-LIKE PROTEIN YFAY"/>
    <property type="match status" value="1"/>
</dbReference>
<protein>
    <submittedName>
        <fullName evidence="2">Competence/damage-inducible protein A</fullName>
    </submittedName>
</protein>
<dbReference type="Gene3D" id="3.40.980.10">
    <property type="entry name" value="MoaB/Mog-like domain"/>
    <property type="match status" value="1"/>
</dbReference>
<evidence type="ECO:0000259" key="1">
    <source>
        <dbReference type="SMART" id="SM00852"/>
    </source>
</evidence>
<comment type="caution">
    <text evidence="2">The sequence shown here is derived from an EMBL/GenBank/DDBJ whole genome shotgun (WGS) entry which is preliminary data.</text>
</comment>
<sequence length="252" mass="27489">MNHDVGLLIIGTEILSGRREDRHFPRSRQQLTRYGYGVAWCLIVPDTRDILRAQLRWAMSQATPFFSFGGLGATPDDLTRDCAAWAAGIALSRHPEAEALIRRQFGDAAEPVRIRMADLPAGATLIPNPVNNVPGFSVGNGHFFPGFPHMAEPMSDWVLAQYFPPRQADLEARILLLNAREGDLVPLMESFCAAHPDIRFSSLPSFKANGPQIELGVAGRAAAVQSAMADLQERLREMGYAVSELADPGGIG</sequence>
<reference evidence="2" key="1">
    <citation type="submission" date="2019-11" db="EMBL/GenBank/DDBJ databases">
        <title>Acidithiobacillus ferrianus sp. nov.: a facultatively anaerobic and extremely acidophilic chemolithoautotroph.</title>
        <authorList>
            <person name="Norris P.R."/>
            <person name="Falagan C."/>
            <person name="Moya-Beltran A."/>
            <person name="Castro M."/>
            <person name="Quatrini R."/>
            <person name="Johnson D.B."/>
        </authorList>
    </citation>
    <scope>NUCLEOTIDE SEQUENCE [LARGE SCALE GENOMIC DNA]</scope>
    <source>
        <strain evidence="2">MG</strain>
    </source>
</reference>
<proteinExistence type="predicted"/>
<dbReference type="RefSeq" id="WP_163096567.1">
    <property type="nucleotide sequence ID" value="NZ_CP127523.1"/>
</dbReference>
<dbReference type="InterPro" id="IPR050101">
    <property type="entry name" value="CinA"/>
</dbReference>
<name>A0A845UCV4_9PROT</name>
<accession>A0A845UCV4</accession>
<dbReference type="CDD" id="cd00885">
    <property type="entry name" value="cinA"/>
    <property type="match status" value="1"/>
</dbReference>
<evidence type="ECO:0000313" key="2">
    <source>
        <dbReference type="EMBL" id="NDU41734.1"/>
    </source>
</evidence>
<dbReference type="InterPro" id="IPR001453">
    <property type="entry name" value="MoaB/Mog_dom"/>
</dbReference>
<organism evidence="2">
    <name type="scientific">Acidithiobacillus ferrianus</name>
    <dbReference type="NCBI Taxonomy" id="2678518"/>
    <lineage>
        <taxon>Bacteria</taxon>
        <taxon>Pseudomonadati</taxon>
        <taxon>Pseudomonadota</taxon>
        <taxon>Acidithiobacillia</taxon>
        <taxon>Acidithiobacillales</taxon>
        <taxon>Acidithiobacillaceae</taxon>
        <taxon>Acidithiobacillus</taxon>
    </lineage>
</organism>
<dbReference type="PANTHER" id="PTHR13939">
    <property type="entry name" value="NICOTINAMIDE-NUCLEOTIDE AMIDOHYDROLASE PNCC"/>
    <property type="match status" value="1"/>
</dbReference>
<gene>
    <name evidence="2" type="ORF">GL267_03445</name>
</gene>
<dbReference type="EMBL" id="WNJL01000014">
    <property type="protein sequence ID" value="NDU41734.1"/>
    <property type="molecule type" value="Genomic_DNA"/>
</dbReference>
<feature type="domain" description="MoaB/Mog" evidence="1">
    <location>
        <begin position="6"/>
        <end position="166"/>
    </location>
</feature>
<dbReference type="AlphaFoldDB" id="A0A845UCV4"/>
<dbReference type="Pfam" id="PF00994">
    <property type="entry name" value="MoCF_biosynth"/>
    <property type="match status" value="1"/>
</dbReference>
<dbReference type="InterPro" id="IPR036425">
    <property type="entry name" value="MoaB/Mog-like_dom_sf"/>
</dbReference>